<dbReference type="AlphaFoldDB" id="A0A3M7LK64"/>
<sequence>MMDKEKNLLKVLKTRDFLKEIIKAPKSFYEDKTLLKQLKSQGGLAKFESQERNIERCALNTFKANADEVIGGGFNEIDDLRKNAVIALEFEIKGNKSRKGSITTHAGKQQRIVEQKKEIDALQRENMLLTALLRESRSKIKALAMHKGSEQERWELYRTANEQIQNVSDLYFEGEI</sequence>
<gene>
    <name evidence="1" type="ORF">DYL72_20300</name>
</gene>
<evidence type="ECO:0000313" key="1">
    <source>
        <dbReference type="EMBL" id="AZS27223.1"/>
    </source>
</evidence>
<name>A0A3M7LK64_VIBAN</name>
<protein>
    <submittedName>
        <fullName evidence="1">Uncharacterized protein</fullName>
    </submittedName>
</protein>
<accession>A0A3M7LK64</accession>
<reference evidence="1 2" key="1">
    <citation type="submission" date="2018-12" db="EMBL/GenBank/DDBJ databases">
        <title>Characterization and Draft Genome of Vibrio anguillarum J360 Marine Pathogen Isolated from an Outbreak in Lumpfish (Cyclopterus lumpus).</title>
        <authorList>
            <person name="Vasquez J.I."/>
            <person name="Cao T."/>
            <person name="Chakraborty S."/>
            <person name="Gnanagobal H."/>
            <person name="Wescot J."/>
            <person name="Boyce D."/>
            <person name="Santander J."/>
        </authorList>
    </citation>
    <scope>NUCLEOTIDE SEQUENCE [LARGE SCALE GENOMIC DNA]</scope>
    <source>
        <strain evidence="1 2">J360</strain>
    </source>
</reference>
<evidence type="ECO:0000313" key="2">
    <source>
        <dbReference type="Proteomes" id="UP000256923"/>
    </source>
</evidence>
<dbReference type="Proteomes" id="UP000256923">
    <property type="component" value="Chromosome 2"/>
</dbReference>
<dbReference type="RefSeq" id="WP_019283173.1">
    <property type="nucleotide sequence ID" value="NZ_JAHGUQ010000033.1"/>
</dbReference>
<dbReference type="EMBL" id="CP034673">
    <property type="protein sequence ID" value="AZS27223.1"/>
    <property type="molecule type" value="Genomic_DNA"/>
</dbReference>
<proteinExistence type="predicted"/>
<organism evidence="1 2">
    <name type="scientific">Vibrio anguillarum</name>
    <name type="common">Listonella anguillarum</name>
    <dbReference type="NCBI Taxonomy" id="55601"/>
    <lineage>
        <taxon>Bacteria</taxon>
        <taxon>Pseudomonadati</taxon>
        <taxon>Pseudomonadota</taxon>
        <taxon>Gammaproteobacteria</taxon>
        <taxon>Vibrionales</taxon>
        <taxon>Vibrionaceae</taxon>
        <taxon>Vibrio</taxon>
    </lineage>
</organism>